<dbReference type="Proteomes" id="UP000305874">
    <property type="component" value="Unassembled WGS sequence"/>
</dbReference>
<dbReference type="InterPro" id="IPR036942">
    <property type="entry name" value="Beta-barrel_TonB_sf"/>
</dbReference>
<evidence type="ECO:0000256" key="3">
    <source>
        <dbReference type="ARBA" id="ARBA00023237"/>
    </source>
</evidence>
<keyword evidence="3" id="KW-0998">Cell outer membrane</keyword>
<dbReference type="EMBL" id="PNCG01000385">
    <property type="protein sequence ID" value="TMP77197.1"/>
    <property type="molecule type" value="Genomic_DNA"/>
</dbReference>
<dbReference type="GO" id="GO:0009279">
    <property type="term" value="C:cell outer membrane"/>
    <property type="evidence" value="ECO:0007669"/>
    <property type="project" value="UniProtKB-SubCell"/>
</dbReference>
<proteinExistence type="predicted"/>
<gene>
    <name evidence="4" type="ORF">CWC05_20610</name>
</gene>
<feature type="non-terminal residue" evidence="4">
    <location>
        <position position="1"/>
    </location>
</feature>
<name>A0A5S3YMA6_9GAMM</name>
<reference evidence="5" key="2">
    <citation type="submission" date="2019-06" db="EMBL/GenBank/DDBJ databases">
        <title>Co-occurence of chitin degradation, pigmentation and bioactivity in marine Pseudoalteromonas.</title>
        <authorList>
            <person name="Sonnenschein E.C."/>
            <person name="Bech P.K."/>
        </authorList>
    </citation>
    <scope>NUCLEOTIDE SEQUENCE [LARGE SCALE GENOMIC DNA]</scope>
    <source>
        <strain evidence="5">S2897</strain>
    </source>
</reference>
<organism evidence="4 5">
    <name type="scientific">Pseudoalteromonas ruthenica</name>
    <dbReference type="NCBI Taxonomy" id="151081"/>
    <lineage>
        <taxon>Bacteria</taxon>
        <taxon>Pseudomonadati</taxon>
        <taxon>Pseudomonadota</taxon>
        <taxon>Gammaproteobacteria</taxon>
        <taxon>Alteromonadales</taxon>
        <taxon>Pseudoalteromonadaceae</taxon>
        <taxon>Pseudoalteromonas</taxon>
    </lineage>
</organism>
<reference evidence="4 5" key="1">
    <citation type="submission" date="2017-12" db="EMBL/GenBank/DDBJ databases">
        <authorList>
            <person name="Paulsen S."/>
            <person name="Gram L.K."/>
        </authorList>
    </citation>
    <scope>NUCLEOTIDE SEQUENCE [LARGE SCALE GENOMIC DNA]</scope>
    <source>
        <strain evidence="4 5">S2897</strain>
    </source>
</reference>
<dbReference type="AlphaFoldDB" id="A0A5S3YMA6"/>
<comment type="subcellular location">
    <subcellularLocation>
        <location evidence="1">Cell outer membrane</location>
    </subcellularLocation>
</comment>
<sequence>SKLLRSHLANNPQVQISQADLYQTDSYTETRVSVAYIAEDWRVDAYVNNAFDQVNETAIERAPVTGVITSGQLTEPRTVGFSVTYNL</sequence>
<protein>
    <submittedName>
        <fullName evidence="4">Uncharacterized protein</fullName>
    </submittedName>
</protein>
<keyword evidence="2" id="KW-0472">Membrane</keyword>
<dbReference type="SUPFAM" id="SSF56935">
    <property type="entry name" value="Porins"/>
    <property type="match status" value="1"/>
</dbReference>
<dbReference type="Gene3D" id="2.40.170.20">
    <property type="entry name" value="TonB-dependent receptor, beta-barrel domain"/>
    <property type="match status" value="1"/>
</dbReference>
<evidence type="ECO:0000313" key="5">
    <source>
        <dbReference type="Proteomes" id="UP000305874"/>
    </source>
</evidence>
<accession>A0A5S3YMA6</accession>
<evidence type="ECO:0000256" key="1">
    <source>
        <dbReference type="ARBA" id="ARBA00004442"/>
    </source>
</evidence>
<comment type="caution">
    <text evidence="4">The sequence shown here is derived from an EMBL/GenBank/DDBJ whole genome shotgun (WGS) entry which is preliminary data.</text>
</comment>
<evidence type="ECO:0000313" key="4">
    <source>
        <dbReference type="EMBL" id="TMP77197.1"/>
    </source>
</evidence>
<evidence type="ECO:0000256" key="2">
    <source>
        <dbReference type="ARBA" id="ARBA00023136"/>
    </source>
</evidence>